<dbReference type="EMBL" id="CAEY01001965">
    <property type="status" value="NOT_ANNOTATED_CDS"/>
    <property type="molecule type" value="Genomic_DNA"/>
</dbReference>
<reference evidence="2" key="1">
    <citation type="submission" date="2011-08" db="EMBL/GenBank/DDBJ databases">
        <authorList>
            <person name="Rombauts S."/>
        </authorList>
    </citation>
    <scope>NUCLEOTIDE SEQUENCE</scope>
    <source>
        <strain evidence="2">London</strain>
    </source>
</reference>
<proteinExistence type="predicted"/>
<organism evidence="1 2">
    <name type="scientific">Tetranychus urticae</name>
    <name type="common">Two-spotted spider mite</name>
    <dbReference type="NCBI Taxonomy" id="32264"/>
    <lineage>
        <taxon>Eukaryota</taxon>
        <taxon>Metazoa</taxon>
        <taxon>Ecdysozoa</taxon>
        <taxon>Arthropoda</taxon>
        <taxon>Chelicerata</taxon>
        <taxon>Arachnida</taxon>
        <taxon>Acari</taxon>
        <taxon>Acariformes</taxon>
        <taxon>Trombidiformes</taxon>
        <taxon>Prostigmata</taxon>
        <taxon>Eleutherengona</taxon>
        <taxon>Raphignathae</taxon>
        <taxon>Tetranychoidea</taxon>
        <taxon>Tetranychidae</taxon>
        <taxon>Tetranychus</taxon>
    </lineage>
</organism>
<protein>
    <recommendedName>
        <fullName evidence="3">DUF19 domain-containing protein</fullName>
    </recommendedName>
</protein>
<sequence length="223" mass="24716">MCIGQIESQQCHLRELDLCAATLLVFTNNPSDATGTDEEIERQCGFIREAEECHKNFTTQCATESQRELIEFLGSGVKKVADEFCTAGTKLREDYKKHAKCVSESRKDSKTCTKDLKAALEIISDIQWDKRISTSCCAFKRFEDCVTTNLRTKCGDEAVEISRKLVRLAASRLPEIVCQSYKGDKCTGLLPPSGTAPTGAKSNSILSRVRPLTIDKLVPNNDP</sequence>
<name>T1KCL6_TETUR</name>
<dbReference type="EnsemblMetazoa" id="tetur08g08060.1">
    <property type="protein sequence ID" value="tetur08g08060.1"/>
    <property type="gene ID" value="tetur08g08060"/>
</dbReference>
<keyword evidence="2" id="KW-1185">Reference proteome</keyword>
<reference evidence="1" key="2">
    <citation type="submission" date="2015-06" db="UniProtKB">
        <authorList>
            <consortium name="EnsemblMetazoa"/>
        </authorList>
    </citation>
    <scope>IDENTIFICATION</scope>
</reference>
<dbReference type="HOGENOM" id="CLU_095463_0_0_1"/>
<accession>T1KCL6</accession>
<evidence type="ECO:0000313" key="1">
    <source>
        <dbReference type="EnsemblMetazoa" id="tetur08g08060.1"/>
    </source>
</evidence>
<dbReference type="PANTHER" id="PTHR33964">
    <property type="entry name" value="RE45066P-RELATED"/>
    <property type="match status" value="1"/>
</dbReference>
<dbReference type="PANTHER" id="PTHR33964:SF1">
    <property type="entry name" value="RE45066P"/>
    <property type="match status" value="1"/>
</dbReference>
<dbReference type="eggNOG" id="ENOG502S5Q6">
    <property type="taxonomic scope" value="Eukaryota"/>
</dbReference>
<evidence type="ECO:0008006" key="3">
    <source>
        <dbReference type="Google" id="ProtNLM"/>
    </source>
</evidence>
<dbReference type="AlphaFoldDB" id="T1KCL6"/>
<dbReference type="Proteomes" id="UP000015104">
    <property type="component" value="Unassembled WGS sequence"/>
</dbReference>
<evidence type="ECO:0000313" key="2">
    <source>
        <dbReference type="Proteomes" id="UP000015104"/>
    </source>
</evidence>